<protein>
    <recommendedName>
        <fullName evidence="2 8">GTPase Era</fullName>
    </recommendedName>
</protein>
<dbReference type="HAMAP" id="MF_00367">
    <property type="entry name" value="GTPase_Era"/>
    <property type="match status" value="1"/>
</dbReference>
<dbReference type="SUPFAM" id="SSF52540">
    <property type="entry name" value="P-loop containing nucleoside triphosphate hydrolases"/>
    <property type="match status" value="1"/>
</dbReference>
<comment type="subcellular location">
    <subcellularLocation>
        <location evidence="8">Cytoplasm</location>
    </subcellularLocation>
    <subcellularLocation>
        <location evidence="8">Cell membrane</location>
        <topology evidence="8">Peripheral membrane protein</topology>
    </subcellularLocation>
</comment>
<feature type="region of interest" description="G5" evidence="9">
    <location>
        <begin position="156"/>
        <end position="158"/>
    </location>
</feature>
<evidence type="ECO:0000313" key="12">
    <source>
        <dbReference type="Proteomes" id="UP000062260"/>
    </source>
</evidence>
<sequence>MPEKEEQAFKSGFVAIVGRPNVGKSTLMNRIVGQKVAIMSDKAQTTRNKIQAVYTDDHMQIIFIDTPGIHKPKHELGEFMVKSAYQALGEVDAILMLVNVEQKIGPGDRFVMDKLSGHQVPKFLLVNKIDKVSKQEMQEFMVDIPEPELFDEIIPISAVEGANVDYLMEKLAQLMPEGPMYYPADQISDHPEYFIVSELIREQLLHHTREEIPHSIAVVVESMVPDPDQSHVIDVDATIIVERKSQKGIVIGKQGAMLKKIGSAARLEIEKLLGSRVYLNLWVKIEKDWRDKGRALSQFGYKADNY</sequence>
<dbReference type="NCBIfam" id="TIGR00231">
    <property type="entry name" value="small_GTP"/>
    <property type="match status" value="1"/>
</dbReference>
<comment type="function">
    <text evidence="8">An essential GTPase that binds both GDP and GTP, with rapid nucleotide exchange. Plays a role in 16S rRNA processing and 30S ribosomal subunit biogenesis and possibly also in cell cycle regulation and energy metabolism.</text>
</comment>
<comment type="subunit">
    <text evidence="8">Monomer.</text>
</comment>
<dbReference type="PROSITE" id="PS50823">
    <property type="entry name" value="KH_TYPE_2"/>
    <property type="match status" value="1"/>
</dbReference>
<dbReference type="KEGG" id="auh:AWM75_00300"/>
<keyword evidence="8" id="KW-0963">Cytoplasm</keyword>
<evidence type="ECO:0000256" key="7">
    <source>
        <dbReference type="ARBA" id="ARBA00023136"/>
    </source>
</evidence>
<dbReference type="NCBIfam" id="TIGR00436">
    <property type="entry name" value="era"/>
    <property type="match status" value="1"/>
</dbReference>
<feature type="region of interest" description="G3" evidence="9">
    <location>
        <begin position="65"/>
        <end position="68"/>
    </location>
</feature>
<evidence type="ECO:0000313" key="11">
    <source>
        <dbReference type="EMBL" id="AMB98523.1"/>
    </source>
</evidence>
<feature type="region of interest" description="G4" evidence="9">
    <location>
        <begin position="127"/>
        <end position="130"/>
    </location>
</feature>
<dbReference type="GO" id="GO:0005829">
    <property type="term" value="C:cytosol"/>
    <property type="evidence" value="ECO:0007669"/>
    <property type="project" value="TreeGrafter"/>
</dbReference>
<evidence type="ECO:0000256" key="2">
    <source>
        <dbReference type="ARBA" id="ARBA00020484"/>
    </source>
</evidence>
<keyword evidence="7 8" id="KW-0472">Membrane</keyword>
<accession>A0A0X8FJK5</accession>
<dbReference type="InterPro" id="IPR015946">
    <property type="entry name" value="KH_dom-like_a/b"/>
</dbReference>
<evidence type="ECO:0000256" key="6">
    <source>
        <dbReference type="ARBA" id="ARBA00023134"/>
    </source>
</evidence>
<reference evidence="11 12" key="1">
    <citation type="journal article" date="2016" name="Genome Announc.">
        <title>Complete Genome Sequences of Aerococcus christensenii CCUG 28831T, Aerococcus sanguinicola CCUG 43001T, Aerococcus urinae CCUG 36881T, Aerococcus urinaeequi CCUG 28094T, Aerococcus urinaehominis CCUG 42038 BT, and Aerococcus viridans CCUG 4311T.</title>
        <authorList>
            <person name="Carkaci D."/>
            <person name="Dargis R."/>
            <person name="Nielsen X.C."/>
            <person name="Skovgaard O."/>
            <person name="Fuursted K."/>
            <person name="Christensen J.J."/>
        </authorList>
    </citation>
    <scope>NUCLEOTIDE SEQUENCE [LARGE SCALE GENOMIC DNA]</scope>
    <source>
        <strain evidence="11 12">CCUG42038B</strain>
    </source>
</reference>
<dbReference type="GO" id="GO:0043024">
    <property type="term" value="F:ribosomal small subunit binding"/>
    <property type="evidence" value="ECO:0007669"/>
    <property type="project" value="TreeGrafter"/>
</dbReference>
<dbReference type="NCBIfam" id="NF000908">
    <property type="entry name" value="PRK00089.1"/>
    <property type="match status" value="1"/>
</dbReference>
<dbReference type="FunFam" id="3.30.300.20:FF:000003">
    <property type="entry name" value="GTPase Era"/>
    <property type="match status" value="1"/>
</dbReference>
<feature type="binding site" evidence="8">
    <location>
        <begin position="18"/>
        <end position="25"/>
    </location>
    <ligand>
        <name>GTP</name>
        <dbReference type="ChEBI" id="CHEBI:37565"/>
    </ligand>
</feature>
<dbReference type="SUPFAM" id="SSF54814">
    <property type="entry name" value="Prokaryotic type KH domain (KH-domain type II)"/>
    <property type="match status" value="1"/>
</dbReference>
<dbReference type="InterPro" id="IPR030388">
    <property type="entry name" value="G_ERA_dom"/>
</dbReference>
<keyword evidence="3 8" id="KW-0690">Ribosome biogenesis</keyword>
<dbReference type="STRING" id="128944.AWM75_00300"/>
<dbReference type="InterPro" id="IPR009019">
    <property type="entry name" value="KH_sf_prok-type"/>
</dbReference>
<dbReference type="PANTHER" id="PTHR42698">
    <property type="entry name" value="GTPASE ERA"/>
    <property type="match status" value="1"/>
</dbReference>
<keyword evidence="8" id="KW-0699">rRNA-binding</keyword>
<dbReference type="GO" id="GO:0005886">
    <property type="term" value="C:plasma membrane"/>
    <property type="evidence" value="ECO:0007669"/>
    <property type="project" value="UniProtKB-SubCell"/>
</dbReference>
<keyword evidence="6 8" id="KW-0342">GTP-binding</keyword>
<evidence type="ECO:0000256" key="3">
    <source>
        <dbReference type="ARBA" id="ARBA00022517"/>
    </source>
</evidence>
<dbReference type="PROSITE" id="PS51713">
    <property type="entry name" value="G_ERA"/>
    <property type="match status" value="1"/>
</dbReference>
<gene>
    <name evidence="8 11" type="primary">era</name>
    <name evidence="11" type="ORF">AWM75_00300</name>
</gene>
<dbReference type="InterPro" id="IPR006073">
    <property type="entry name" value="GTP-bd"/>
</dbReference>
<evidence type="ECO:0000256" key="5">
    <source>
        <dbReference type="ARBA" id="ARBA00022884"/>
    </source>
</evidence>
<dbReference type="Gene3D" id="3.30.300.20">
    <property type="match status" value="1"/>
</dbReference>
<comment type="similarity">
    <text evidence="1 8 9 10">Belongs to the TRAFAC class TrmE-Era-EngA-EngB-Septin-like GTPase superfamily. Era GTPase family.</text>
</comment>
<dbReference type="Pfam" id="PF07650">
    <property type="entry name" value="KH_2"/>
    <property type="match status" value="1"/>
</dbReference>
<dbReference type="Proteomes" id="UP000062260">
    <property type="component" value="Chromosome"/>
</dbReference>
<dbReference type="RefSeq" id="WP_067977182.1">
    <property type="nucleotide sequence ID" value="NZ_CP014163.1"/>
</dbReference>
<dbReference type="AlphaFoldDB" id="A0A0X8FJK5"/>
<dbReference type="InterPro" id="IPR005225">
    <property type="entry name" value="Small_GTP-bd"/>
</dbReference>
<keyword evidence="5 8" id="KW-0694">RNA-binding</keyword>
<keyword evidence="8" id="KW-1003">Cell membrane</keyword>
<evidence type="ECO:0000256" key="8">
    <source>
        <dbReference type="HAMAP-Rule" id="MF_00367"/>
    </source>
</evidence>
<feature type="region of interest" description="G1" evidence="9">
    <location>
        <begin position="18"/>
        <end position="25"/>
    </location>
</feature>
<dbReference type="InterPro" id="IPR004044">
    <property type="entry name" value="KH_dom_type_2"/>
</dbReference>
<dbReference type="GO" id="GO:0003924">
    <property type="term" value="F:GTPase activity"/>
    <property type="evidence" value="ECO:0007669"/>
    <property type="project" value="UniProtKB-UniRule"/>
</dbReference>
<evidence type="ECO:0000256" key="4">
    <source>
        <dbReference type="ARBA" id="ARBA00022741"/>
    </source>
</evidence>
<organism evidence="11 12">
    <name type="scientific">Aerococcus urinaehominis</name>
    <dbReference type="NCBI Taxonomy" id="128944"/>
    <lineage>
        <taxon>Bacteria</taxon>
        <taxon>Bacillati</taxon>
        <taxon>Bacillota</taxon>
        <taxon>Bacilli</taxon>
        <taxon>Lactobacillales</taxon>
        <taxon>Aerococcaceae</taxon>
        <taxon>Aerococcus</taxon>
    </lineage>
</organism>
<feature type="region of interest" description="G2" evidence="9">
    <location>
        <begin position="44"/>
        <end position="48"/>
    </location>
</feature>
<dbReference type="FunFam" id="3.40.50.300:FF:000094">
    <property type="entry name" value="GTPase Era"/>
    <property type="match status" value="1"/>
</dbReference>
<dbReference type="Pfam" id="PF01926">
    <property type="entry name" value="MMR_HSR1"/>
    <property type="match status" value="1"/>
</dbReference>
<dbReference type="GO" id="GO:0005525">
    <property type="term" value="F:GTP binding"/>
    <property type="evidence" value="ECO:0007669"/>
    <property type="project" value="UniProtKB-UniRule"/>
</dbReference>
<dbReference type="Gene3D" id="3.40.50.300">
    <property type="entry name" value="P-loop containing nucleotide triphosphate hydrolases"/>
    <property type="match status" value="1"/>
</dbReference>
<dbReference type="OrthoDB" id="9805918at2"/>
<evidence type="ECO:0000256" key="1">
    <source>
        <dbReference type="ARBA" id="ARBA00007921"/>
    </source>
</evidence>
<evidence type="ECO:0000256" key="9">
    <source>
        <dbReference type="PROSITE-ProRule" id="PRU01050"/>
    </source>
</evidence>
<dbReference type="InterPro" id="IPR027417">
    <property type="entry name" value="P-loop_NTPase"/>
</dbReference>
<keyword evidence="4 8" id="KW-0547">Nucleotide-binding</keyword>
<reference evidence="12" key="2">
    <citation type="submission" date="2016-01" db="EMBL/GenBank/DDBJ databases">
        <title>Six Aerococcus type strain genome sequencing and assembly using PacBio and Illumina Hiseq.</title>
        <authorList>
            <person name="Carkaci D."/>
            <person name="Dargis R."/>
            <person name="Nielsen X.C."/>
            <person name="Skovgaard O."/>
            <person name="Fuursted K."/>
            <person name="Christensen J.J."/>
        </authorList>
    </citation>
    <scope>NUCLEOTIDE SEQUENCE [LARGE SCALE GENOMIC DNA]</scope>
    <source>
        <strain evidence="12">CCUG42038B</strain>
    </source>
</reference>
<dbReference type="CDD" id="cd04163">
    <property type="entry name" value="Era"/>
    <property type="match status" value="1"/>
</dbReference>
<keyword evidence="12" id="KW-1185">Reference proteome</keyword>
<dbReference type="CDD" id="cd22534">
    <property type="entry name" value="KH-II_Era"/>
    <property type="match status" value="1"/>
</dbReference>
<dbReference type="InterPro" id="IPR005662">
    <property type="entry name" value="GTPase_Era-like"/>
</dbReference>
<proteinExistence type="inferred from homology"/>
<feature type="binding site" evidence="8">
    <location>
        <begin position="65"/>
        <end position="69"/>
    </location>
    <ligand>
        <name>GTP</name>
        <dbReference type="ChEBI" id="CHEBI:37565"/>
    </ligand>
</feature>
<dbReference type="PANTHER" id="PTHR42698:SF1">
    <property type="entry name" value="GTPASE ERA, MITOCHONDRIAL"/>
    <property type="match status" value="1"/>
</dbReference>
<name>A0A0X8FJK5_9LACT</name>
<feature type="binding site" evidence="8">
    <location>
        <begin position="127"/>
        <end position="130"/>
    </location>
    <ligand>
        <name>GTP</name>
        <dbReference type="ChEBI" id="CHEBI:37565"/>
    </ligand>
</feature>
<dbReference type="GO" id="GO:0000028">
    <property type="term" value="P:ribosomal small subunit assembly"/>
    <property type="evidence" value="ECO:0007669"/>
    <property type="project" value="TreeGrafter"/>
</dbReference>
<evidence type="ECO:0000256" key="10">
    <source>
        <dbReference type="RuleBase" id="RU003761"/>
    </source>
</evidence>
<dbReference type="EMBL" id="CP014163">
    <property type="protein sequence ID" value="AMB98523.1"/>
    <property type="molecule type" value="Genomic_DNA"/>
</dbReference>
<dbReference type="GO" id="GO:0070181">
    <property type="term" value="F:small ribosomal subunit rRNA binding"/>
    <property type="evidence" value="ECO:0007669"/>
    <property type="project" value="UniProtKB-UniRule"/>
</dbReference>